<accession>A0ABR8XCT2</accession>
<protein>
    <submittedName>
        <fullName evidence="1">Membrane dipeptidase</fullName>
    </submittedName>
</protein>
<gene>
    <name evidence="1" type="ORF">H9636_10325</name>
</gene>
<dbReference type="PANTHER" id="PTHR10443:SF12">
    <property type="entry name" value="DIPEPTIDASE"/>
    <property type="match status" value="1"/>
</dbReference>
<comment type="caution">
    <text evidence="1">The sequence shown here is derived from an EMBL/GenBank/DDBJ whole genome shotgun (WGS) entry which is preliminary data.</text>
</comment>
<proteinExistence type="predicted"/>
<dbReference type="RefSeq" id="WP_191707527.1">
    <property type="nucleotide sequence ID" value="NZ_JACSQA010000014.1"/>
</dbReference>
<organism evidence="1 2">
    <name type="scientific">Ureibacillus galli</name>
    <dbReference type="NCBI Taxonomy" id="2762222"/>
    <lineage>
        <taxon>Bacteria</taxon>
        <taxon>Bacillati</taxon>
        <taxon>Bacillota</taxon>
        <taxon>Bacilli</taxon>
        <taxon>Bacillales</taxon>
        <taxon>Caryophanaceae</taxon>
        <taxon>Ureibacillus</taxon>
    </lineage>
</organism>
<dbReference type="PROSITE" id="PS51365">
    <property type="entry name" value="RENAL_DIPEPTIDASE_2"/>
    <property type="match status" value="1"/>
</dbReference>
<dbReference type="Proteomes" id="UP000640930">
    <property type="component" value="Unassembled WGS sequence"/>
</dbReference>
<name>A0ABR8XCT2_9BACL</name>
<evidence type="ECO:0000313" key="2">
    <source>
        <dbReference type="Proteomes" id="UP000640930"/>
    </source>
</evidence>
<dbReference type="InterPro" id="IPR008257">
    <property type="entry name" value="Pept_M19"/>
</dbReference>
<dbReference type="Gene3D" id="3.20.20.140">
    <property type="entry name" value="Metal-dependent hydrolases"/>
    <property type="match status" value="1"/>
</dbReference>
<dbReference type="PANTHER" id="PTHR10443">
    <property type="entry name" value="MICROSOMAL DIPEPTIDASE"/>
    <property type="match status" value="1"/>
</dbReference>
<dbReference type="EMBL" id="JACSQA010000014">
    <property type="protein sequence ID" value="MBD8027047.1"/>
    <property type="molecule type" value="Genomic_DNA"/>
</dbReference>
<dbReference type="InterPro" id="IPR032466">
    <property type="entry name" value="Metal_Hydrolase"/>
</dbReference>
<sequence length="312" mass="34869">MDIIDLHCDVLEKLTRLEEADFQNDGRLHANLNHLKAGKVKVQVFAIFVHPSVPQKEKFLEAARQIEAFHTKVLSKTEMVHITDWRQLDELKEGEIGAVLSLEGCDCIGDDLEKLQLLINAGVKIVGLTWNDENTVAYGTSELPSKGIKPFGHKVIQLLNKHDIILDVAHLNEQGFYEVLPLAKHIIASHCNARSLCNHPRNLTDGQIKALVQYGGRIHVVFYPPFVEQDKESTTINNLLQHIQYLTTLVGVESIGFGSDFDGMDPLSIEKLSNASEYPNLINALLKSYSTDEVLMMASKGFKDFVMEVGKA</sequence>
<evidence type="ECO:0000313" key="1">
    <source>
        <dbReference type="EMBL" id="MBD8027047.1"/>
    </source>
</evidence>
<dbReference type="Pfam" id="PF01244">
    <property type="entry name" value="Peptidase_M19"/>
    <property type="match status" value="1"/>
</dbReference>
<dbReference type="SUPFAM" id="SSF51556">
    <property type="entry name" value="Metallo-dependent hydrolases"/>
    <property type="match status" value="1"/>
</dbReference>
<reference evidence="1 2" key="1">
    <citation type="submission" date="2020-08" db="EMBL/GenBank/DDBJ databases">
        <title>A Genomic Blueprint of the Chicken Gut Microbiome.</title>
        <authorList>
            <person name="Gilroy R."/>
            <person name="Ravi A."/>
            <person name="Getino M."/>
            <person name="Pursley I."/>
            <person name="Horton D.L."/>
            <person name="Alikhan N.-F."/>
            <person name="Baker D."/>
            <person name="Gharbi K."/>
            <person name="Hall N."/>
            <person name="Watson M."/>
            <person name="Adriaenssens E.M."/>
            <person name="Foster-Nyarko E."/>
            <person name="Jarju S."/>
            <person name="Secka A."/>
            <person name="Antonio M."/>
            <person name="Oren A."/>
            <person name="Chaudhuri R."/>
            <person name="La Ragione R.M."/>
            <person name="Hildebrand F."/>
            <person name="Pallen M.J."/>
        </authorList>
    </citation>
    <scope>NUCLEOTIDE SEQUENCE [LARGE SCALE GENOMIC DNA]</scope>
    <source>
        <strain evidence="1 2">Re31</strain>
    </source>
</reference>
<keyword evidence="2" id="KW-1185">Reference proteome</keyword>